<feature type="region of interest" description="Disordered" evidence="1">
    <location>
        <begin position="591"/>
        <end position="614"/>
    </location>
</feature>
<organism evidence="2">
    <name type="scientific">Hemigrapsus takanoi nimavirus</name>
    <dbReference type="NCBI Taxonomy" id="2133792"/>
    <lineage>
        <taxon>Viruses</taxon>
        <taxon>Viruses incertae sedis</taxon>
        <taxon>Naldaviricetes</taxon>
        <taxon>Nimaviridae</taxon>
    </lineage>
</organism>
<dbReference type="EMBL" id="BFCC01000001">
    <property type="protein sequence ID" value="GBG35337.1"/>
    <property type="molecule type" value="Genomic_DNA"/>
</dbReference>
<name>A0A401INZ2_9VIRU</name>
<feature type="compositionally biased region" description="Basic and acidic residues" evidence="1">
    <location>
        <begin position="596"/>
        <end position="606"/>
    </location>
</feature>
<comment type="caution">
    <text evidence="2">The sequence shown here is derived from an EMBL/GenBank/DDBJ whole genome shotgun (WGS) entry which is preliminary data.</text>
</comment>
<feature type="region of interest" description="Disordered" evidence="1">
    <location>
        <begin position="951"/>
        <end position="971"/>
    </location>
</feature>
<evidence type="ECO:0000256" key="1">
    <source>
        <dbReference type="SAM" id="MobiDB-lite"/>
    </source>
</evidence>
<accession>A0A401INZ2</accession>
<reference evidence="2" key="1">
    <citation type="journal article" date="2018" name="J. Virol.">
        <title>Crustacean Genome Exploration Reveals the Evolutionary Origin of White Spot Syndrome Virus.</title>
        <authorList>
            <person name="Kawato S."/>
            <person name="Shitara A."/>
            <person name="Wang Y."/>
            <person name="Nozaki R."/>
            <person name="Kondo H."/>
            <person name="Hirono I."/>
        </authorList>
    </citation>
    <scope>NUCLEOTIDE SEQUENCE</scope>
    <source>
        <strain evidence="2">TUMSAT-1</strain>
    </source>
</reference>
<feature type="compositionally biased region" description="Polar residues" evidence="1">
    <location>
        <begin position="958"/>
        <end position="971"/>
    </location>
</feature>
<protein>
    <submittedName>
        <fullName evidence="2">Wsv192-like protein</fullName>
    </submittedName>
</protein>
<sequence length="1057" mass="119848">MRVVFTGQASDIIRKKRTDIGGSIVEAFNNIFFCIVFEKKMDDKPPSPPPPFAEYQIPRTWEEVDEILFDELKAQKLSLQLKTTERRMFALIAINNYLIDTLTNHMQWCISSALAFTAGFAPKIEELKERARHMKRELDEYQHRIVSSPYDHEKINELILERHLELTDPDKKIWSRLRRGGLVQRYVDAEYNKARRQQRLPPNEAAFNYNARRGETVLETSTALAQAAASSRAVEQDLSNFEFFEKYMRSDESLAPSNKLSEAYNVPYEVLPNNIIKVPRRIERYINGEIEFMTKVCAPTISNYTRGIVLSYMVGRMFGCAYLTSQAYMKAFADAVVERSPFFINKVTARENVTLSYSEIKLVLKSAKKRAAAAAAAAASTNDSIMTFPASHLSPVDRIPSGTRETRESIVKASEYSPSRMDKLAVILMRSPVAEQAINGPIAEWFAINMSLLVGRKLDPQYALLLLVNWALTNTEQELLKRVTNTFNIFFHHATGLAVPNIGFGVGMTRHRLKAFAKRLITQFVAPLVVKGSRNIVKPEPKTHTEVKDYGELVRMVRGNPECKTASENSDLIVMSSGLFTNNDVYKKLSSSTSYNEKKEEDRDKANSSSSSSRCCNCDCGCHGIDGNLVGLTFEPSEARRKIYEEEYNKMLMSQPHLLAEFGVCGYRYSLTASSDKKILVMLQLLKERLIYTQREVAAAIGWSRLLQFFLTNDKNNNKKSKYDIHNVKNKLFSLNRRYIEHFSTTVRNSVACARLTEDLNAKFNSDMFPLGRKPDSFIRTKAGLVVMEHAKKVLADLYLREDSYPDYKRLVGGGVIPQYMIDAAARCVTGADYAQEYHIDEPFCKRDEEHFEPIPMFGVKDLLFVDPADAKYVFDNTAIKSCQPESVFRIKRDDVNFTEANVARGVISNAQLTNNVDAAKVLFSGNNSCKPVFKGMGDIFRKNILSEEPRKMDDHTPWSSKNTGQSGRNTTEFNVNSVMLVVQYDLDENGESRGLGDYENDVFLSLVDNQRTVAQNDIMYPKIAKFSESDPTETIEAPDYSPVYRHGSKTVAISLK</sequence>
<evidence type="ECO:0000313" key="2">
    <source>
        <dbReference type="EMBL" id="GBG35337.1"/>
    </source>
</evidence>
<proteinExistence type="predicted"/>